<dbReference type="Pfam" id="PF01726">
    <property type="entry name" value="LexA_DNA_bind"/>
    <property type="match status" value="1"/>
</dbReference>
<keyword evidence="2" id="KW-0378">Hydrolase</keyword>
<feature type="domain" description="LexA repressor DNA-binding" evidence="1">
    <location>
        <begin position="3"/>
        <end position="66"/>
    </location>
</feature>
<dbReference type="InterPro" id="IPR036388">
    <property type="entry name" value="WH-like_DNA-bd_sf"/>
</dbReference>
<dbReference type="Gene3D" id="1.10.10.10">
    <property type="entry name" value="Winged helix-like DNA-binding domain superfamily/Winged helix DNA-binding domain"/>
    <property type="match status" value="1"/>
</dbReference>
<dbReference type="RefSeq" id="WP_307471947.1">
    <property type="nucleotide sequence ID" value="NZ_JAUSUB010000002.1"/>
</dbReference>
<evidence type="ECO:0000259" key="1">
    <source>
        <dbReference type="Pfam" id="PF01726"/>
    </source>
</evidence>
<dbReference type="EMBL" id="JAUSUB010000002">
    <property type="protein sequence ID" value="MDQ0268855.1"/>
    <property type="molecule type" value="Genomic_DNA"/>
</dbReference>
<accession>A0ABU0AC78</accession>
<name>A0ABU0AC78_9BACI</name>
<organism evidence="2 3">
    <name type="scientific">Cytobacillus purgationiresistens</name>
    <dbReference type="NCBI Taxonomy" id="863449"/>
    <lineage>
        <taxon>Bacteria</taxon>
        <taxon>Bacillati</taxon>
        <taxon>Bacillota</taxon>
        <taxon>Bacilli</taxon>
        <taxon>Bacillales</taxon>
        <taxon>Bacillaceae</taxon>
        <taxon>Cytobacillus</taxon>
    </lineage>
</organism>
<dbReference type="InterPro" id="IPR036390">
    <property type="entry name" value="WH_DNA-bd_sf"/>
</dbReference>
<dbReference type="SUPFAM" id="SSF46785">
    <property type="entry name" value="Winged helix' DNA-binding domain"/>
    <property type="match status" value="1"/>
</dbReference>
<evidence type="ECO:0000313" key="3">
    <source>
        <dbReference type="Proteomes" id="UP001238088"/>
    </source>
</evidence>
<dbReference type="GO" id="GO:0004252">
    <property type="term" value="F:serine-type endopeptidase activity"/>
    <property type="evidence" value="ECO:0007669"/>
    <property type="project" value="UniProtKB-EC"/>
</dbReference>
<keyword evidence="3" id="KW-1185">Reference proteome</keyword>
<dbReference type="EC" id="3.4.21.88" evidence="2"/>
<evidence type="ECO:0000313" key="2">
    <source>
        <dbReference type="EMBL" id="MDQ0268855.1"/>
    </source>
</evidence>
<dbReference type="InterPro" id="IPR006199">
    <property type="entry name" value="LexA_DNA-bd_dom"/>
</dbReference>
<dbReference type="Proteomes" id="UP001238088">
    <property type="component" value="Unassembled WGS sequence"/>
</dbReference>
<protein>
    <submittedName>
        <fullName evidence="2">Repressor LexA</fullName>
        <ecNumber evidence="2">3.4.21.88</ecNumber>
    </submittedName>
</protein>
<sequence length="74" mass="8408">MHNKLTKRQKETLDAVINYVNENNYSPSYREIAKELGLASSSTVSGILHSLRKKGFVCWEEGQPRTLRILKTAS</sequence>
<reference evidence="2 3" key="1">
    <citation type="submission" date="2023-07" db="EMBL/GenBank/DDBJ databases">
        <title>Genomic Encyclopedia of Type Strains, Phase IV (KMG-IV): sequencing the most valuable type-strain genomes for metagenomic binning, comparative biology and taxonomic classification.</title>
        <authorList>
            <person name="Goeker M."/>
        </authorList>
    </citation>
    <scope>NUCLEOTIDE SEQUENCE [LARGE SCALE GENOMIC DNA]</scope>
    <source>
        <strain evidence="2 3">DSM 23494</strain>
    </source>
</reference>
<comment type="caution">
    <text evidence="2">The sequence shown here is derived from an EMBL/GenBank/DDBJ whole genome shotgun (WGS) entry which is preliminary data.</text>
</comment>
<gene>
    <name evidence="2" type="ORF">J2S17_000724</name>
</gene>
<proteinExistence type="predicted"/>